<feature type="transmembrane region" description="Helical" evidence="2">
    <location>
        <begin position="20"/>
        <end position="40"/>
    </location>
</feature>
<keyword evidence="5" id="KW-1185">Reference proteome</keyword>
<evidence type="ECO:0000313" key="5">
    <source>
        <dbReference type="Proteomes" id="UP000799750"/>
    </source>
</evidence>
<feature type="region of interest" description="Disordered" evidence="1">
    <location>
        <begin position="579"/>
        <end position="635"/>
    </location>
</feature>
<dbReference type="PANTHER" id="PTHR12203:SF22">
    <property type="entry name" value="CAPSULE ASSOCIATED PROTEIN"/>
    <property type="match status" value="1"/>
</dbReference>
<dbReference type="SMART" id="SM00672">
    <property type="entry name" value="CAP10"/>
    <property type="match status" value="1"/>
</dbReference>
<reference evidence="4" key="1">
    <citation type="journal article" date="2020" name="Stud. Mycol.">
        <title>101 Dothideomycetes genomes: a test case for predicting lifestyles and emergence of pathogens.</title>
        <authorList>
            <person name="Haridas S."/>
            <person name="Albert R."/>
            <person name="Binder M."/>
            <person name="Bloem J."/>
            <person name="Labutti K."/>
            <person name="Salamov A."/>
            <person name="Andreopoulos B."/>
            <person name="Baker S."/>
            <person name="Barry K."/>
            <person name="Bills G."/>
            <person name="Bluhm B."/>
            <person name="Cannon C."/>
            <person name="Castanera R."/>
            <person name="Culley D."/>
            <person name="Daum C."/>
            <person name="Ezra D."/>
            <person name="Gonzalez J."/>
            <person name="Henrissat B."/>
            <person name="Kuo A."/>
            <person name="Liang C."/>
            <person name="Lipzen A."/>
            <person name="Lutzoni F."/>
            <person name="Magnuson J."/>
            <person name="Mondo S."/>
            <person name="Nolan M."/>
            <person name="Ohm R."/>
            <person name="Pangilinan J."/>
            <person name="Park H.-J."/>
            <person name="Ramirez L."/>
            <person name="Alfaro M."/>
            <person name="Sun H."/>
            <person name="Tritt A."/>
            <person name="Yoshinaga Y."/>
            <person name="Zwiers L.-H."/>
            <person name="Turgeon B."/>
            <person name="Goodwin S."/>
            <person name="Spatafora J."/>
            <person name="Crous P."/>
            <person name="Grigoriev I."/>
        </authorList>
    </citation>
    <scope>NUCLEOTIDE SEQUENCE</scope>
    <source>
        <strain evidence="4">CBS 269.34</strain>
    </source>
</reference>
<accession>A0A6A6QEM0</accession>
<keyword evidence="2" id="KW-0472">Membrane</keyword>
<organism evidence="4 5">
    <name type="scientific">Lophium mytilinum</name>
    <dbReference type="NCBI Taxonomy" id="390894"/>
    <lineage>
        <taxon>Eukaryota</taxon>
        <taxon>Fungi</taxon>
        <taxon>Dikarya</taxon>
        <taxon>Ascomycota</taxon>
        <taxon>Pezizomycotina</taxon>
        <taxon>Dothideomycetes</taxon>
        <taxon>Pleosporomycetidae</taxon>
        <taxon>Mytilinidiales</taxon>
        <taxon>Mytilinidiaceae</taxon>
        <taxon>Lophium</taxon>
    </lineage>
</organism>
<evidence type="ECO:0000259" key="3">
    <source>
        <dbReference type="SMART" id="SM00672"/>
    </source>
</evidence>
<keyword evidence="2" id="KW-0812">Transmembrane</keyword>
<dbReference type="Pfam" id="PF05686">
    <property type="entry name" value="Glyco_transf_90"/>
    <property type="match status" value="1"/>
</dbReference>
<proteinExistence type="predicted"/>
<dbReference type="InterPro" id="IPR051091">
    <property type="entry name" value="O-Glucosyltr/Glycosyltrsf_90"/>
</dbReference>
<dbReference type="Proteomes" id="UP000799750">
    <property type="component" value="Unassembled WGS sequence"/>
</dbReference>
<sequence>MSQPLDPKSPHRAISSWRFLQFLALASAIVTLTGLTWFFGGGASHFAISKPAFPHIAPENSGHPIEKLIASAEETFQDTLARQVKSLNEAASVYRARRGRHPPPGFDAWYKFATDRDAILVEDFFDRIYDDLGPFWGIDPRRIRRQAHAAEQMVMVRNFTTSQKTDKDRAWMNLWEDLIRTVASSLPDMDIPINVMDESRLLVPWETINEYMSDAHKTMLPVEAVVEEYEGMQHFRDNTTFDWQWLGSRVTSPASNQGPRSYWSLVRPACPPDSPARNTPLFQDIWTKEPHPRPEHAAAQLLPLTFPALSHRGYVQNWTEATDPCQHPNLQGLHGSFVEPVSMKTSQKLFPLFGGSKLPMNNEILLPAAMYWTDDPLYSGGDSNGGEWETKNNSIMWRGAASGGRNRNETWKRFQRHRFVSMLNGSQVAAAELTLGQLTDNVAGIGPGGNMRLIPSNPYNLHHQTSGTLGSYMSDLTDASFFDLLCYPEDADYDREFYAVTERIPMADMYEYKYLPDIDGNSFSGRYRGFLRSSSLPIKATAYAEWHDNRLMPWVHFVPMDNTFVDFYGIVQYFLGEEPDLSRPEGPTPSGAPEPKVSGSSEGGEGNGNGEEKKKSEKRRPPIAQSKKNGHDAAAKKIALAGQEWAEKVLRREDMQIYVFRLLLEYARVCDERRERLGWVQDLKKG</sequence>
<feature type="domain" description="Glycosyl transferase CAP10" evidence="3">
    <location>
        <begin position="323"/>
        <end position="673"/>
    </location>
</feature>
<gene>
    <name evidence="4" type="ORF">BU16DRAFT_135719</name>
</gene>
<dbReference type="AlphaFoldDB" id="A0A6A6QEM0"/>
<evidence type="ECO:0000313" key="4">
    <source>
        <dbReference type="EMBL" id="KAF2490845.1"/>
    </source>
</evidence>
<evidence type="ECO:0000256" key="1">
    <source>
        <dbReference type="SAM" id="MobiDB-lite"/>
    </source>
</evidence>
<keyword evidence="2" id="KW-1133">Transmembrane helix</keyword>
<evidence type="ECO:0000256" key="2">
    <source>
        <dbReference type="SAM" id="Phobius"/>
    </source>
</evidence>
<name>A0A6A6QEM0_9PEZI</name>
<dbReference type="PANTHER" id="PTHR12203">
    <property type="entry name" value="KDEL LYS-ASP-GLU-LEU CONTAINING - RELATED"/>
    <property type="match status" value="1"/>
</dbReference>
<dbReference type="InterPro" id="IPR006598">
    <property type="entry name" value="CAP10"/>
</dbReference>
<protein>
    <recommendedName>
        <fullName evidence="3">Glycosyl transferase CAP10 domain-containing protein</fullName>
    </recommendedName>
</protein>
<dbReference type="EMBL" id="MU004196">
    <property type="protein sequence ID" value="KAF2490845.1"/>
    <property type="molecule type" value="Genomic_DNA"/>
</dbReference>
<dbReference type="OrthoDB" id="541052at2759"/>